<accession>A0AAE1AKE4</accession>
<reference evidence="1" key="1">
    <citation type="journal article" date="2023" name="G3 (Bethesda)">
        <title>A reference genome for the long-term kleptoplast-retaining sea slug Elysia crispata morphotype clarki.</title>
        <authorList>
            <person name="Eastman K.E."/>
            <person name="Pendleton A.L."/>
            <person name="Shaikh M.A."/>
            <person name="Suttiyut T."/>
            <person name="Ogas R."/>
            <person name="Tomko P."/>
            <person name="Gavelis G."/>
            <person name="Widhalm J.R."/>
            <person name="Wisecaver J.H."/>
        </authorList>
    </citation>
    <scope>NUCLEOTIDE SEQUENCE</scope>
    <source>
        <strain evidence="1">ECLA1</strain>
    </source>
</reference>
<organism evidence="1 2">
    <name type="scientific">Elysia crispata</name>
    <name type="common">lettuce slug</name>
    <dbReference type="NCBI Taxonomy" id="231223"/>
    <lineage>
        <taxon>Eukaryota</taxon>
        <taxon>Metazoa</taxon>
        <taxon>Spiralia</taxon>
        <taxon>Lophotrochozoa</taxon>
        <taxon>Mollusca</taxon>
        <taxon>Gastropoda</taxon>
        <taxon>Heterobranchia</taxon>
        <taxon>Euthyneura</taxon>
        <taxon>Panpulmonata</taxon>
        <taxon>Sacoglossa</taxon>
        <taxon>Placobranchoidea</taxon>
        <taxon>Plakobranchidae</taxon>
        <taxon>Elysia</taxon>
    </lineage>
</organism>
<name>A0AAE1AKE4_9GAST</name>
<keyword evidence="2" id="KW-1185">Reference proteome</keyword>
<evidence type="ECO:0000313" key="2">
    <source>
        <dbReference type="Proteomes" id="UP001283361"/>
    </source>
</evidence>
<proteinExistence type="predicted"/>
<dbReference type="AlphaFoldDB" id="A0AAE1AKE4"/>
<dbReference type="EMBL" id="JAWDGP010001737">
    <property type="protein sequence ID" value="KAK3788826.1"/>
    <property type="molecule type" value="Genomic_DNA"/>
</dbReference>
<feature type="non-terminal residue" evidence="1">
    <location>
        <position position="1"/>
    </location>
</feature>
<sequence>TVGNEAMYNVTDTVSNENTVGNETIYNLTDTVSNEAIYNLTDTVSNEAIYNLINARPLKPPAYQFRYKNFSVTGSLKHPESSYPGYRYNRFTEAPRKFTSRIALNRFTKTPRKFTSRIAYNRFTETPRKFKSRIATQGFYINRVQAVISNTPGLIFLSTTPDIFGNQVGNTSLSTKLEGPLIHHRATMLVRAGPLLTLLTMVTMAVSAQSQG</sequence>
<gene>
    <name evidence="1" type="ORF">RRG08_046686</name>
</gene>
<evidence type="ECO:0000313" key="1">
    <source>
        <dbReference type="EMBL" id="KAK3788826.1"/>
    </source>
</evidence>
<dbReference type="Proteomes" id="UP001283361">
    <property type="component" value="Unassembled WGS sequence"/>
</dbReference>
<protein>
    <submittedName>
        <fullName evidence="1">Uncharacterized protein</fullName>
    </submittedName>
</protein>
<comment type="caution">
    <text evidence="1">The sequence shown here is derived from an EMBL/GenBank/DDBJ whole genome shotgun (WGS) entry which is preliminary data.</text>
</comment>